<name>A0A383ERG7_9ZZZZ</name>
<accession>A0A383ERG7</accession>
<sequence length="84" mass="9405">MSLSDLCNGVFSSAKALSHGLEEPLKPEGLIDLVNQAIHLSNWLWDEIKKRHITDFEDIACKKGCSWCCYKQVGLSPLEVFLIA</sequence>
<evidence type="ECO:0000313" key="1">
    <source>
        <dbReference type="EMBL" id="SVE59043.1"/>
    </source>
</evidence>
<organism evidence="1">
    <name type="scientific">marine metagenome</name>
    <dbReference type="NCBI Taxonomy" id="408172"/>
    <lineage>
        <taxon>unclassified sequences</taxon>
        <taxon>metagenomes</taxon>
        <taxon>ecological metagenomes</taxon>
    </lineage>
</organism>
<proteinExistence type="predicted"/>
<reference evidence="1" key="1">
    <citation type="submission" date="2018-05" db="EMBL/GenBank/DDBJ databases">
        <authorList>
            <person name="Lanie J.A."/>
            <person name="Ng W.-L."/>
            <person name="Kazmierczak K.M."/>
            <person name="Andrzejewski T.M."/>
            <person name="Davidsen T.M."/>
            <person name="Wayne K.J."/>
            <person name="Tettelin H."/>
            <person name="Glass J.I."/>
            <person name="Rusch D."/>
            <person name="Podicherti R."/>
            <person name="Tsui H.-C.T."/>
            <person name="Winkler M.E."/>
        </authorList>
    </citation>
    <scope>NUCLEOTIDE SEQUENCE</scope>
</reference>
<feature type="non-terminal residue" evidence="1">
    <location>
        <position position="84"/>
    </location>
</feature>
<dbReference type="AlphaFoldDB" id="A0A383ERG7"/>
<protein>
    <submittedName>
        <fullName evidence="1">Uncharacterized protein</fullName>
    </submittedName>
</protein>
<gene>
    <name evidence="1" type="ORF">METZ01_LOCUS511897</name>
</gene>
<dbReference type="EMBL" id="UINC01227940">
    <property type="protein sequence ID" value="SVE59043.1"/>
    <property type="molecule type" value="Genomic_DNA"/>
</dbReference>